<keyword evidence="3" id="KW-1185">Reference proteome</keyword>
<proteinExistence type="predicted"/>
<feature type="compositionally biased region" description="Low complexity" evidence="1">
    <location>
        <begin position="88"/>
        <end position="108"/>
    </location>
</feature>
<comment type="caution">
    <text evidence="2">The sequence shown here is derived from an EMBL/GenBank/DDBJ whole genome shotgun (WGS) entry which is preliminary data.</text>
</comment>
<protein>
    <submittedName>
        <fullName evidence="2">Uncharacterized protein</fullName>
    </submittedName>
</protein>
<evidence type="ECO:0000256" key="1">
    <source>
        <dbReference type="SAM" id="MobiDB-lite"/>
    </source>
</evidence>
<dbReference type="AlphaFoldDB" id="A0A813E4R9"/>
<reference evidence="2" key="1">
    <citation type="submission" date="2021-02" db="EMBL/GenBank/DDBJ databases">
        <authorList>
            <person name="Dougan E. K."/>
            <person name="Rhodes N."/>
            <person name="Thang M."/>
            <person name="Chan C."/>
        </authorList>
    </citation>
    <scope>NUCLEOTIDE SEQUENCE</scope>
</reference>
<feature type="compositionally biased region" description="Low complexity" evidence="1">
    <location>
        <begin position="142"/>
        <end position="180"/>
    </location>
</feature>
<dbReference type="PANTHER" id="PTHR32301:SF6">
    <property type="entry name" value="GOLVESIN-RELATED"/>
    <property type="match status" value="1"/>
</dbReference>
<feature type="region of interest" description="Disordered" evidence="1">
    <location>
        <begin position="1"/>
        <end position="38"/>
    </location>
</feature>
<feature type="compositionally biased region" description="Low complexity" evidence="1">
    <location>
        <begin position="289"/>
        <end position="303"/>
    </location>
</feature>
<dbReference type="EMBL" id="CAJNNV010006617">
    <property type="protein sequence ID" value="CAE8593838.1"/>
    <property type="molecule type" value="Genomic_DNA"/>
</dbReference>
<accession>A0A813E4R9</accession>
<feature type="compositionally biased region" description="Pro residues" evidence="1">
    <location>
        <begin position="29"/>
        <end position="38"/>
    </location>
</feature>
<dbReference type="PANTHER" id="PTHR32301">
    <property type="entry name" value="COUNTIN RECEPTOR CNR3-RELATED"/>
    <property type="match status" value="1"/>
</dbReference>
<feature type="region of interest" description="Disordered" evidence="1">
    <location>
        <begin position="287"/>
        <end position="315"/>
    </location>
</feature>
<organism evidence="2 3">
    <name type="scientific">Polarella glacialis</name>
    <name type="common">Dinoflagellate</name>
    <dbReference type="NCBI Taxonomy" id="89957"/>
    <lineage>
        <taxon>Eukaryota</taxon>
        <taxon>Sar</taxon>
        <taxon>Alveolata</taxon>
        <taxon>Dinophyceae</taxon>
        <taxon>Suessiales</taxon>
        <taxon>Suessiaceae</taxon>
        <taxon>Polarella</taxon>
    </lineage>
</organism>
<name>A0A813E4R9_POLGL</name>
<feature type="region of interest" description="Disordered" evidence="1">
    <location>
        <begin position="86"/>
        <end position="237"/>
    </location>
</feature>
<feature type="non-terminal residue" evidence="2">
    <location>
        <position position="424"/>
    </location>
</feature>
<dbReference type="InterPro" id="IPR053259">
    <property type="entry name" value="Golvesin-related_Golgi"/>
</dbReference>
<evidence type="ECO:0000313" key="2">
    <source>
        <dbReference type="EMBL" id="CAE8593838.1"/>
    </source>
</evidence>
<dbReference type="Proteomes" id="UP000654075">
    <property type="component" value="Unassembled WGS sequence"/>
</dbReference>
<evidence type="ECO:0000313" key="3">
    <source>
        <dbReference type="Proteomes" id="UP000654075"/>
    </source>
</evidence>
<sequence>MQASTLCGPAKRSNARPRSSLGTRTPRSLPVPMPPPTRLAPHCWADWAPRLESVELGLEARRRPASAAAEEAAYFGASEAAHKPLLCSNNNSKNNNSNSNNNNDNSRSNSKDSNRRPIRPASQGGHRPDSKDQVIFLPPHGTNNNTNTNTNNNNHNNNHTSNNDNNDNSNNNHNNHNNNNKGPVQPAPQGEDEPHQDHVGRSLAISKPGAALQQPQQEKQQQGSAPEQADPAVATSRRQMANLRRQSMNASDYVDQLIARDLVEGHKVHNRQVRSRIRAFDRRSKEHIAAAQSPAPAVVASKAKGTDSRFAPKEKCEPEPCTGVANADKQAVHMPAAGTTISGRSPVSPKTPQFREEEEVRFKLVGCSSERHTCPAACLTSQRHCWQTTVGKVSRQHVTLELLGEPRSMSSLNLSLVLAEASPK</sequence>
<feature type="compositionally biased region" description="Polar residues" evidence="1">
    <location>
        <begin position="16"/>
        <end position="26"/>
    </location>
</feature>
<gene>
    <name evidence="2" type="ORF">PGLA1383_LOCUS12423</name>
</gene>
<feature type="compositionally biased region" description="Basic and acidic residues" evidence="1">
    <location>
        <begin position="304"/>
        <end position="315"/>
    </location>
</feature>
<feature type="compositionally biased region" description="Low complexity" evidence="1">
    <location>
        <begin position="213"/>
        <end position="222"/>
    </location>
</feature>